<dbReference type="GO" id="GO:0006351">
    <property type="term" value="P:DNA-templated transcription"/>
    <property type="evidence" value="ECO:0007669"/>
    <property type="project" value="TreeGrafter"/>
</dbReference>
<accession>A0A1P8K193</accession>
<evidence type="ECO:0000313" key="7">
    <source>
        <dbReference type="Proteomes" id="UP000186609"/>
    </source>
</evidence>
<name>A0A1P8K193_9BURK</name>
<evidence type="ECO:0000259" key="5">
    <source>
        <dbReference type="PROSITE" id="PS50931"/>
    </source>
</evidence>
<dbReference type="RefSeq" id="WP_076202430.1">
    <property type="nucleotide sequence ID" value="NZ_CP019236.1"/>
</dbReference>
<keyword evidence="7" id="KW-1185">Reference proteome</keyword>
<keyword evidence="4" id="KW-0804">Transcription</keyword>
<dbReference type="KEGG" id="rhy:RD110_23370"/>
<dbReference type="PANTHER" id="PTHR30537:SF5">
    <property type="entry name" value="HTH-TYPE TRANSCRIPTIONAL ACTIVATOR TTDR-RELATED"/>
    <property type="match status" value="1"/>
</dbReference>
<dbReference type="AlphaFoldDB" id="A0A1P8K193"/>
<dbReference type="Gene3D" id="3.40.190.290">
    <property type="match status" value="1"/>
</dbReference>
<dbReference type="InterPro" id="IPR036390">
    <property type="entry name" value="WH_DNA-bd_sf"/>
</dbReference>
<evidence type="ECO:0000313" key="6">
    <source>
        <dbReference type="EMBL" id="APW39778.1"/>
    </source>
</evidence>
<evidence type="ECO:0000256" key="3">
    <source>
        <dbReference type="ARBA" id="ARBA00023125"/>
    </source>
</evidence>
<dbReference type="OrthoDB" id="9786526at2"/>
<dbReference type="InterPro" id="IPR058163">
    <property type="entry name" value="LysR-type_TF_proteobact-type"/>
</dbReference>
<dbReference type="GO" id="GO:0043565">
    <property type="term" value="F:sequence-specific DNA binding"/>
    <property type="evidence" value="ECO:0007669"/>
    <property type="project" value="TreeGrafter"/>
</dbReference>
<dbReference type="PROSITE" id="PS50931">
    <property type="entry name" value="HTH_LYSR"/>
    <property type="match status" value="1"/>
</dbReference>
<dbReference type="EMBL" id="CP019236">
    <property type="protein sequence ID" value="APW39778.1"/>
    <property type="molecule type" value="Genomic_DNA"/>
</dbReference>
<dbReference type="Pfam" id="PF00126">
    <property type="entry name" value="HTH_1"/>
    <property type="match status" value="1"/>
</dbReference>
<dbReference type="Pfam" id="PF03466">
    <property type="entry name" value="LysR_substrate"/>
    <property type="match status" value="1"/>
</dbReference>
<dbReference type="InterPro" id="IPR000847">
    <property type="entry name" value="LysR_HTH_N"/>
</dbReference>
<gene>
    <name evidence="6" type="ORF">RD110_23370</name>
</gene>
<dbReference type="FunFam" id="1.10.10.10:FF:000001">
    <property type="entry name" value="LysR family transcriptional regulator"/>
    <property type="match status" value="1"/>
</dbReference>
<dbReference type="GO" id="GO:0003700">
    <property type="term" value="F:DNA-binding transcription factor activity"/>
    <property type="evidence" value="ECO:0007669"/>
    <property type="project" value="InterPro"/>
</dbReference>
<dbReference type="Gene3D" id="1.10.10.10">
    <property type="entry name" value="Winged helix-like DNA-binding domain superfamily/Winged helix DNA-binding domain"/>
    <property type="match status" value="1"/>
</dbReference>
<dbReference type="InterPro" id="IPR005119">
    <property type="entry name" value="LysR_subst-bd"/>
</dbReference>
<dbReference type="STRING" id="1842727.RD110_23370"/>
<dbReference type="InterPro" id="IPR036388">
    <property type="entry name" value="WH-like_DNA-bd_sf"/>
</dbReference>
<dbReference type="FunFam" id="3.40.190.290:FF:000001">
    <property type="entry name" value="Transcriptional regulator, LysR family"/>
    <property type="match status" value="1"/>
</dbReference>
<dbReference type="PANTHER" id="PTHR30537">
    <property type="entry name" value="HTH-TYPE TRANSCRIPTIONAL REGULATOR"/>
    <property type="match status" value="1"/>
</dbReference>
<sequence>MDGFSDLAFFSLLARQGSLSAAAQELGVTPPAVSKRLAALERRLGVRLLNRTTRRINLTPEGEIYLGDGARVLEDLEALERSVAGSRALPRGVLRVSATLGFGRRRIAPVLSRFALAFPLVEVQLHLNDRPVNLVEQRFDLQVRFGELPDARLTARRLASNRRMLCAAPGYLQQAGTPATPRELAQHRCIFLREGDETFGTWHLHSGARQETVKVRGPLSSNDGETVLGWALEGHGILMRSQWDAAELLRSGALVPVLPEWTPPESDIYLVFQTKHNISAKTRALVDFLLEAFAPHRARGDAILGTW</sequence>
<keyword evidence="3" id="KW-0238">DNA-binding</keyword>
<reference evidence="6 7" key="1">
    <citation type="submission" date="2017-01" db="EMBL/GenBank/DDBJ databases">
        <authorList>
            <person name="Mah S.A."/>
            <person name="Swanson W.J."/>
            <person name="Moy G.W."/>
            <person name="Vacquier V.D."/>
        </authorList>
    </citation>
    <scope>NUCLEOTIDE SEQUENCE [LARGE SCALE GENOMIC DNA]</scope>
    <source>
        <strain evidence="6 7">DCY110</strain>
    </source>
</reference>
<dbReference type="CDD" id="cd08479">
    <property type="entry name" value="PBP2_CrgA_like_9"/>
    <property type="match status" value="1"/>
</dbReference>
<dbReference type="Proteomes" id="UP000186609">
    <property type="component" value="Chromosome"/>
</dbReference>
<feature type="domain" description="HTH lysR-type" evidence="5">
    <location>
        <begin position="1"/>
        <end position="59"/>
    </location>
</feature>
<comment type="similarity">
    <text evidence="1">Belongs to the LysR transcriptional regulatory family.</text>
</comment>
<dbReference type="SUPFAM" id="SSF46785">
    <property type="entry name" value="Winged helix' DNA-binding domain"/>
    <property type="match status" value="1"/>
</dbReference>
<protein>
    <submittedName>
        <fullName evidence="6">LysR family transcriptional regulator</fullName>
    </submittedName>
</protein>
<organism evidence="6 7">
    <name type="scientific">Rhodoferax koreensis</name>
    <dbReference type="NCBI Taxonomy" id="1842727"/>
    <lineage>
        <taxon>Bacteria</taxon>
        <taxon>Pseudomonadati</taxon>
        <taxon>Pseudomonadota</taxon>
        <taxon>Betaproteobacteria</taxon>
        <taxon>Burkholderiales</taxon>
        <taxon>Comamonadaceae</taxon>
        <taxon>Rhodoferax</taxon>
    </lineage>
</organism>
<keyword evidence="2" id="KW-0805">Transcription regulation</keyword>
<evidence type="ECO:0000256" key="4">
    <source>
        <dbReference type="ARBA" id="ARBA00023163"/>
    </source>
</evidence>
<proteinExistence type="inferred from homology"/>
<evidence type="ECO:0000256" key="1">
    <source>
        <dbReference type="ARBA" id="ARBA00009437"/>
    </source>
</evidence>
<dbReference type="PRINTS" id="PR00039">
    <property type="entry name" value="HTHLYSR"/>
</dbReference>
<evidence type="ECO:0000256" key="2">
    <source>
        <dbReference type="ARBA" id="ARBA00023015"/>
    </source>
</evidence>
<dbReference type="SUPFAM" id="SSF53850">
    <property type="entry name" value="Periplasmic binding protein-like II"/>
    <property type="match status" value="1"/>
</dbReference>